<reference evidence="1 2" key="1">
    <citation type="submission" date="2024-09" db="EMBL/GenBank/DDBJ databases">
        <authorList>
            <person name="Sun Q."/>
            <person name="Mori K."/>
        </authorList>
    </citation>
    <scope>NUCLEOTIDE SEQUENCE [LARGE SCALE GENOMIC DNA]</scope>
    <source>
        <strain evidence="1 2">CCM 8677</strain>
    </source>
</reference>
<dbReference type="RefSeq" id="WP_390211482.1">
    <property type="nucleotide sequence ID" value="NZ_JBHLXJ010000008.1"/>
</dbReference>
<dbReference type="EMBL" id="JBHLXJ010000008">
    <property type="protein sequence ID" value="MFC0349717.1"/>
    <property type="molecule type" value="Genomic_DNA"/>
</dbReference>
<dbReference type="Proteomes" id="UP001589844">
    <property type="component" value="Unassembled WGS sequence"/>
</dbReference>
<proteinExistence type="predicted"/>
<organism evidence="1 2">
    <name type="scientific">Undibacterium danionis</name>
    <dbReference type="NCBI Taxonomy" id="1812100"/>
    <lineage>
        <taxon>Bacteria</taxon>
        <taxon>Pseudomonadati</taxon>
        <taxon>Pseudomonadota</taxon>
        <taxon>Betaproteobacteria</taxon>
        <taxon>Burkholderiales</taxon>
        <taxon>Oxalobacteraceae</taxon>
        <taxon>Undibacterium</taxon>
    </lineage>
</organism>
<name>A0ABV6ID23_9BURK</name>
<keyword evidence="2" id="KW-1185">Reference proteome</keyword>
<sequence>MMSSKEKKPQPYVNESWFIGLMREVSMSSKAAVGAKMGIKRTVISQVCNGCGPYGDGRSSVKRIEQAYRRTYEQIICCHTKQVVNVEHCREMALCKAPTHNPLRMIQWQECQRCEFKPMAETDGKAKKGFSEDKPMQQAGIIDKVTLPLPEVGAPQVMEFL</sequence>
<protein>
    <submittedName>
        <fullName evidence="1">MarR family transcriptional regulator</fullName>
    </submittedName>
</protein>
<comment type="caution">
    <text evidence="1">The sequence shown here is derived from an EMBL/GenBank/DDBJ whole genome shotgun (WGS) entry which is preliminary data.</text>
</comment>
<accession>A0ABV6ID23</accession>
<evidence type="ECO:0000313" key="2">
    <source>
        <dbReference type="Proteomes" id="UP001589844"/>
    </source>
</evidence>
<evidence type="ECO:0000313" key="1">
    <source>
        <dbReference type="EMBL" id="MFC0349717.1"/>
    </source>
</evidence>
<gene>
    <name evidence="1" type="ORF">ACFFJH_07850</name>
</gene>